<dbReference type="EMBL" id="JABCRI010000022">
    <property type="protein sequence ID" value="KAF8379780.1"/>
    <property type="molecule type" value="Genomic_DNA"/>
</dbReference>
<gene>
    <name evidence="1" type="ORF">HHK36_029229</name>
</gene>
<reference evidence="1 2" key="1">
    <citation type="submission" date="2020-04" db="EMBL/GenBank/DDBJ databases">
        <title>Plant Genome Project.</title>
        <authorList>
            <person name="Zhang R.-G."/>
        </authorList>
    </citation>
    <scope>NUCLEOTIDE SEQUENCE [LARGE SCALE GENOMIC DNA]</scope>
    <source>
        <strain evidence="1">YNK0</strain>
        <tissue evidence="1">Leaf</tissue>
    </source>
</reference>
<evidence type="ECO:0000313" key="2">
    <source>
        <dbReference type="Proteomes" id="UP000655225"/>
    </source>
</evidence>
<protein>
    <submittedName>
        <fullName evidence="1">Uncharacterized protein</fullName>
    </submittedName>
</protein>
<dbReference type="InterPro" id="IPR007493">
    <property type="entry name" value="DUF538"/>
</dbReference>
<dbReference type="PANTHER" id="PTHR31676">
    <property type="entry name" value="T31J12.3 PROTEIN-RELATED"/>
    <property type="match status" value="1"/>
</dbReference>
<dbReference type="OrthoDB" id="1901319at2759"/>
<dbReference type="Pfam" id="PF04398">
    <property type="entry name" value="DUF538"/>
    <property type="match status" value="1"/>
</dbReference>
<name>A0A835D1E3_TETSI</name>
<sequence length="259" mass="29183">MASVRSKADERAGAEIVFGSEACYRHSIELLEELGFPKGVLPSQDLEECGRVHETGFVWMKQKAPREHVFVGTNTRVSYATEVTAFVEKFKMKKMTGIKSKQVLLWVPITEMSMEDPASQKIHFKTPVGIGRSFPITAFMTDEEKQQYLEKANAQNNSYMPSIDILKTTMVGKLPNDLEGMEASMECLLVLIDDVYKYVDDVVPLDTGFLKDADKCIWENPKGFGKPFRKALGVRHSMALASLFFDIEPCYSGELQMPM</sequence>
<dbReference type="Gene3D" id="2.30.240.10">
    <property type="entry name" value="At5g01610-like"/>
    <property type="match status" value="1"/>
</dbReference>
<keyword evidence="2" id="KW-1185">Reference proteome</keyword>
<proteinExistence type="predicted"/>
<dbReference type="SUPFAM" id="SSF141562">
    <property type="entry name" value="At5g01610-like"/>
    <property type="match status" value="1"/>
</dbReference>
<dbReference type="AlphaFoldDB" id="A0A835D1E3"/>
<organism evidence="1 2">
    <name type="scientific">Tetracentron sinense</name>
    <name type="common">Spur-leaf</name>
    <dbReference type="NCBI Taxonomy" id="13715"/>
    <lineage>
        <taxon>Eukaryota</taxon>
        <taxon>Viridiplantae</taxon>
        <taxon>Streptophyta</taxon>
        <taxon>Embryophyta</taxon>
        <taxon>Tracheophyta</taxon>
        <taxon>Spermatophyta</taxon>
        <taxon>Magnoliopsida</taxon>
        <taxon>Trochodendrales</taxon>
        <taxon>Trochodendraceae</taxon>
        <taxon>Tetracentron</taxon>
    </lineage>
</organism>
<comment type="caution">
    <text evidence="1">The sequence shown here is derived from an EMBL/GenBank/DDBJ whole genome shotgun (WGS) entry which is preliminary data.</text>
</comment>
<dbReference type="InterPro" id="IPR036758">
    <property type="entry name" value="At5g01610-like"/>
</dbReference>
<dbReference type="Proteomes" id="UP000655225">
    <property type="component" value="Unassembled WGS sequence"/>
</dbReference>
<evidence type="ECO:0000313" key="1">
    <source>
        <dbReference type="EMBL" id="KAF8379780.1"/>
    </source>
</evidence>
<dbReference type="PANTHER" id="PTHR31676:SF20">
    <property type="entry name" value="T19F6.7 PROTEIN"/>
    <property type="match status" value="1"/>
</dbReference>
<accession>A0A835D1E3</accession>